<gene>
    <name evidence="2" type="ORF">K444DRAFT_611493</name>
</gene>
<name>A0A2J6TDX9_9HELO</name>
<organism evidence="2 3">
    <name type="scientific">Hyaloscypha bicolor E</name>
    <dbReference type="NCBI Taxonomy" id="1095630"/>
    <lineage>
        <taxon>Eukaryota</taxon>
        <taxon>Fungi</taxon>
        <taxon>Dikarya</taxon>
        <taxon>Ascomycota</taxon>
        <taxon>Pezizomycotina</taxon>
        <taxon>Leotiomycetes</taxon>
        <taxon>Helotiales</taxon>
        <taxon>Hyaloscyphaceae</taxon>
        <taxon>Hyaloscypha</taxon>
        <taxon>Hyaloscypha bicolor</taxon>
    </lineage>
</organism>
<keyword evidence="1" id="KW-0812">Transmembrane</keyword>
<protein>
    <submittedName>
        <fullName evidence="2">Uncharacterized protein</fullName>
    </submittedName>
</protein>
<dbReference type="InParanoid" id="A0A2J6TDX9"/>
<dbReference type="Proteomes" id="UP000235371">
    <property type="component" value="Unassembled WGS sequence"/>
</dbReference>
<evidence type="ECO:0000313" key="3">
    <source>
        <dbReference type="Proteomes" id="UP000235371"/>
    </source>
</evidence>
<dbReference type="AlphaFoldDB" id="A0A2J6TDX9"/>
<evidence type="ECO:0000256" key="1">
    <source>
        <dbReference type="SAM" id="Phobius"/>
    </source>
</evidence>
<dbReference type="OrthoDB" id="2431938at2759"/>
<dbReference type="EMBL" id="KZ613786">
    <property type="protein sequence ID" value="PMD61234.1"/>
    <property type="molecule type" value="Genomic_DNA"/>
</dbReference>
<evidence type="ECO:0000313" key="2">
    <source>
        <dbReference type="EMBL" id="PMD61234.1"/>
    </source>
</evidence>
<dbReference type="GeneID" id="36588030"/>
<accession>A0A2J6TDX9</accession>
<keyword evidence="3" id="KW-1185">Reference proteome</keyword>
<sequence length="119" mass="13669">MALVSDTARMKFSDLWEEVQLSALLAVEERFLEEWMLSRIVCTGDSVHKVCSPWLFAHYLWSPIKVFAALGQRMLQLNYAITLLPTVAFILLLLPMVSKSAWGPMWSLVVNFLHRLLDC</sequence>
<keyword evidence="1" id="KW-1133">Transmembrane helix</keyword>
<reference evidence="2 3" key="1">
    <citation type="submission" date="2016-04" db="EMBL/GenBank/DDBJ databases">
        <title>A degradative enzymes factory behind the ericoid mycorrhizal symbiosis.</title>
        <authorList>
            <consortium name="DOE Joint Genome Institute"/>
            <person name="Martino E."/>
            <person name="Morin E."/>
            <person name="Grelet G."/>
            <person name="Kuo A."/>
            <person name="Kohler A."/>
            <person name="Daghino S."/>
            <person name="Barry K."/>
            <person name="Choi C."/>
            <person name="Cichocki N."/>
            <person name="Clum A."/>
            <person name="Copeland A."/>
            <person name="Hainaut M."/>
            <person name="Haridas S."/>
            <person name="Labutti K."/>
            <person name="Lindquist E."/>
            <person name="Lipzen A."/>
            <person name="Khouja H.-R."/>
            <person name="Murat C."/>
            <person name="Ohm R."/>
            <person name="Olson A."/>
            <person name="Spatafora J."/>
            <person name="Veneault-Fourrey C."/>
            <person name="Henrissat B."/>
            <person name="Grigoriev I."/>
            <person name="Martin F."/>
            <person name="Perotto S."/>
        </authorList>
    </citation>
    <scope>NUCLEOTIDE SEQUENCE [LARGE SCALE GENOMIC DNA]</scope>
    <source>
        <strain evidence="2 3">E</strain>
    </source>
</reference>
<proteinExistence type="predicted"/>
<keyword evidence="1" id="KW-0472">Membrane</keyword>
<dbReference type="RefSeq" id="XP_024738138.1">
    <property type="nucleotide sequence ID" value="XM_024879953.1"/>
</dbReference>
<feature type="transmembrane region" description="Helical" evidence="1">
    <location>
        <begin position="77"/>
        <end position="97"/>
    </location>
</feature>